<feature type="compositionally biased region" description="Basic and acidic residues" evidence="6">
    <location>
        <begin position="538"/>
        <end position="556"/>
    </location>
</feature>
<evidence type="ECO:0000256" key="4">
    <source>
        <dbReference type="ARBA" id="ARBA00034617"/>
    </source>
</evidence>
<name>A0A5B0M9J3_PUCGR</name>
<dbReference type="SUPFAM" id="SSF52540">
    <property type="entry name" value="P-loop containing nucleoside triphosphate hydrolases"/>
    <property type="match status" value="1"/>
</dbReference>
<dbReference type="Proteomes" id="UP000324748">
    <property type="component" value="Unassembled WGS sequence"/>
</dbReference>
<evidence type="ECO:0000256" key="3">
    <source>
        <dbReference type="ARBA" id="ARBA00023235"/>
    </source>
</evidence>
<dbReference type="InterPro" id="IPR001650">
    <property type="entry name" value="Helicase_C-like"/>
</dbReference>
<dbReference type="PANTHER" id="PTHR13710">
    <property type="entry name" value="DNA HELICASE RECQ FAMILY MEMBER"/>
    <property type="match status" value="1"/>
</dbReference>
<dbReference type="GO" id="GO:0043138">
    <property type="term" value="F:3'-5' DNA helicase activity"/>
    <property type="evidence" value="ECO:0007669"/>
    <property type="project" value="UniProtKB-EC"/>
</dbReference>
<dbReference type="GO" id="GO:0005737">
    <property type="term" value="C:cytoplasm"/>
    <property type="evidence" value="ECO:0007669"/>
    <property type="project" value="TreeGrafter"/>
</dbReference>
<evidence type="ECO:0000313" key="8">
    <source>
        <dbReference type="EMBL" id="KAA1073382.1"/>
    </source>
</evidence>
<evidence type="ECO:0000256" key="6">
    <source>
        <dbReference type="SAM" id="MobiDB-lite"/>
    </source>
</evidence>
<keyword evidence="3" id="KW-0413">Isomerase</keyword>
<keyword evidence="9" id="KW-1185">Reference proteome</keyword>
<evidence type="ECO:0000259" key="7">
    <source>
        <dbReference type="PROSITE" id="PS51194"/>
    </source>
</evidence>
<reference evidence="8 9" key="1">
    <citation type="submission" date="2019-05" db="EMBL/GenBank/DDBJ databases">
        <title>Emergence of the Ug99 lineage of the wheat stem rust pathogen through somatic hybridization.</title>
        <authorList>
            <person name="Li F."/>
            <person name="Upadhyaya N.M."/>
            <person name="Sperschneider J."/>
            <person name="Matny O."/>
            <person name="Nguyen-Phuc H."/>
            <person name="Mago R."/>
            <person name="Raley C."/>
            <person name="Miller M.E."/>
            <person name="Silverstein K.A.T."/>
            <person name="Henningsen E."/>
            <person name="Hirsch C.D."/>
            <person name="Visser B."/>
            <person name="Pretorius Z.A."/>
            <person name="Steffenson B.J."/>
            <person name="Schwessinger B."/>
            <person name="Dodds P.N."/>
            <person name="Figueroa M."/>
        </authorList>
    </citation>
    <scope>NUCLEOTIDE SEQUENCE [LARGE SCALE GENOMIC DNA]</scope>
    <source>
        <strain evidence="8">21-0</strain>
    </source>
</reference>
<evidence type="ECO:0000256" key="2">
    <source>
        <dbReference type="ARBA" id="ARBA00023125"/>
    </source>
</evidence>
<dbReference type="SMART" id="SM00490">
    <property type="entry name" value="HELICc"/>
    <property type="match status" value="1"/>
</dbReference>
<dbReference type="EMBL" id="VSWC01000158">
    <property type="protein sequence ID" value="KAA1073382.1"/>
    <property type="molecule type" value="Genomic_DNA"/>
</dbReference>
<dbReference type="Gene3D" id="3.40.50.300">
    <property type="entry name" value="P-loop containing nucleotide triphosphate hydrolases"/>
    <property type="match status" value="1"/>
</dbReference>
<dbReference type="OrthoDB" id="5409596at2759"/>
<gene>
    <name evidence="8" type="ORF">PGT21_010434</name>
</gene>
<comment type="catalytic activity">
    <reaction evidence="4">
        <text>Couples ATP hydrolysis with the unwinding of duplex DNA by translocating in the 3'-5' direction.</text>
        <dbReference type="EC" id="5.6.2.4"/>
    </reaction>
</comment>
<comment type="caution">
    <text evidence="8">The sequence shown here is derived from an EMBL/GenBank/DDBJ whole genome shotgun (WGS) entry which is preliminary data.</text>
</comment>
<protein>
    <recommendedName>
        <fullName evidence="5">DNA 3'-5' helicase</fullName>
        <ecNumber evidence="5">5.6.2.4</ecNumber>
    </recommendedName>
</protein>
<dbReference type="GO" id="GO:0009378">
    <property type="term" value="F:four-way junction helicase activity"/>
    <property type="evidence" value="ECO:0007669"/>
    <property type="project" value="TreeGrafter"/>
</dbReference>
<feature type="domain" description="Helicase C-terminal" evidence="7">
    <location>
        <begin position="71"/>
        <end position="222"/>
    </location>
</feature>
<dbReference type="GO" id="GO:0000724">
    <property type="term" value="P:double-strand break repair via homologous recombination"/>
    <property type="evidence" value="ECO:0007669"/>
    <property type="project" value="TreeGrafter"/>
</dbReference>
<feature type="region of interest" description="Disordered" evidence="6">
    <location>
        <begin position="690"/>
        <end position="736"/>
    </location>
</feature>
<dbReference type="GO" id="GO:0005694">
    <property type="term" value="C:chromosome"/>
    <property type="evidence" value="ECO:0007669"/>
    <property type="project" value="TreeGrafter"/>
</dbReference>
<dbReference type="AlphaFoldDB" id="A0A5B0M9J3"/>
<sequence length="736" mass="80884">MATNNIPVLLLSATCRPVAVSAITSSLMLQPSDIQMIDGELTRPEIRLIRVTMKSTLSSCDDLLRLFAPYTVTSARETVPMIIYSGTRNRTFQVMKVVNEARNTPHHEYDPNDQFIRRYHSVNSDEDKARVMDDFGGGKVPVISATMALGLGQNLKRVRCVVHMGRGDPSAIGQMVGRCGRDGNVGLGLLFMEPTRKNGRNSVAEFTPGLEQNDDMRMDALAVTSVCLRIALNLDNKCGYIPLDPNDPNVLQEQAREDRLGFQKCKCSCCAPQEAECLMNVIQQTTVGNFDSILNDPWSVPKDPRIVTMKRKLRSHIPKGTCCYPKDVAEDLVQHLLASFEVFYVDVLGPRPEFLPSVFFGIDEARAIVATIDQICAGDLLNQTLLERVIGGQSFKGQIESHSSAIMTWMNGELYKLHLHNITQLDMFIEAEGIRVRQAMADELSGLQEVAAARRHADLELKRLKKSEAKSQAAEARAAARLSKAADLAVEKARLLSEKAADKARREEEKLARLKSEAQTRAAEKATIKAQRAAENSNKAETKGGKKQRKPQDWASKKAARQLQLVRNLAARKTACLDTSKCVDEMSQEDDITMDNGIAGGINDGNAKGQEYNQVQQLFQPPVVFPGVDEDRSAGRAGRVAKVGSVRLNNKAFLSSPTCKSRLARPAGNVVIDQRKYSKRQPHILKSTRIHGPSGEVIGHMRDELAGGGGPSVGYSQDHMSSEPDVSGSEPLSLIS</sequence>
<evidence type="ECO:0000256" key="5">
    <source>
        <dbReference type="ARBA" id="ARBA00034808"/>
    </source>
</evidence>
<dbReference type="InterPro" id="IPR027417">
    <property type="entry name" value="P-loop_NTPase"/>
</dbReference>
<keyword evidence="2" id="KW-0238">DNA-binding</keyword>
<accession>A0A5B0M9J3</accession>
<evidence type="ECO:0000256" key="1">
    <source>
        <dbReference type="ARBA" id="ARBA00005446"/>
    </source>
</evidence>
<feature type="compositionally biased region" description="Basic and acidic residues" evidence="6">
    <location>
        <begin position="499"/>
        <end position="527"/>
    </location>
</feature>
<organism evidence="8 9">
    <name type="scientific">Puccinia graminis f. sp. tritici</name>
    <dbReference type="NCBI Taxonomy" id="56615"/>
    <lineage>
        <taxon>Eukaryota</taxon>
        <taxon>Fungi</taxon>
        <taxon>Dikarya</taxon>
        <taxon>Basidiomycota</taxon>
        <taxon>Pucciniomycotina</taxon>
        <taxon>Pucciniomycetes</taxon>
        <taxon>Pucciniales</taxon>
        <taxon>Pucciniaceae</taxon>
        <taxon>Puccinia</taxon>
    </lineage>
</organism>
<dbReference type="GO" id="GO:0003677">
    <property type="term" value="F:DNA binding"/>
    <property type="evidence" value="ECO:0007669"/>
    <property type="project" value="UniProtKB-KW"/>
</dbReference>
<dbReference type="PANTHER" id="PTHR13710:SF105">
    <property type="entry name" value="ATP-DEPENDENT DNA HELICASE Q1"/>
    <property type="match status" value="1"/>
</dbReference>
<feature type="region of interest" description="Disordered" evidence="6">
    <location>
        <begin position="499"/>
        <end position="559"/>
    </location>
</feature>
<dbReference type="Pfam" id="PF00271">
    <property type="entry name" value="Helicase_C"/>
    <property type="match status" value="1"/>
</dbReference>
<dbReference type="EC" id="5.6.2.4" evidence="5"/>
<dbReference type="PROSITE" id="PS51194">
    <property type="entry name" value="HELICASE_CTER"/>
    <property type="match status" value="1"/>
</dbReference>
<comment type="similarity">
    <text evidence="1">Belongs to the helicase family. RecQ subfamily.</text>
</comment>
<evidence type="ECO:0000313" key="9">
    <source>
        <dbReference type="Proteomes" id="UP000324748"/>
    </source>
</evidence>
<proteinExistence type="inferred from homology"/>